<dbReference type="Proteomes" id="UP000199365">
    <property type="component" value="Unassembled WGS sequence"/>
</dbReference>
<evidence type="ECO:0000313" key="2">
    <source>
        <dbReference type="EMBL" id="SDR11056.1"/>
    </source>
</evidence>
<accession>A0A1H1GDZ6</accession>
<proteinExistence type="predicted"/>
<feature type="region of interest" description="Disordered" evidence="1">
    <location>
        <begin position="63"/>
        <end position="84"/>
    </location>
</feature>
<evidence type="ECO:0000256" key="1">
    <source>
        <dbReference type="SAM" id="MobiDB-lite"/>
    </source>
</evidence>
<dbReference type="AlphaFoldDB" id="A0A1H1GDZ6"/>
<gene>
    <name evidence="2" type="ORF">SAMN05445850_2835</name>
</gene>
<keyword evidence="3" id="KW-1185">Reference proteome</keyword>
<sequence length="277" mass="31538">MRDELMTEALCWELEKMITVEYARAVRATEDWVFYCPHEICLTNVHTRTWKNTYFAARPRHVSGCPDEAPSSESSIIPGAPKRKPVQVREKPIPNLLGPQPALKQKSRAPTKEELLQLSRAVRHIPALYPGTLEEVVDAWIRIAPKERDQRALTIGNQELTYKSAFRFLGGASDDVNSLDPYRQIIFGAATVERWKQWILVKSRKKFSAGEATVPLRLAVKQDEAPCWLPELVDRPATLFWHGVIPELGAKKDAYRFAVDFDLLHAGFTVRAEHLMP</sequence>
<evidence type="ECO:0000313" key="3">
    <source>
        <dbReference type="Proteomes" id="UP000199365"/>
    </source>
</evidence>
<dbReference type="EMBL" id="FNKX01000001">
    <property type="protein sequence ID" value="SDR11056.1"/>
    <property type="molecule type" value="Genomic_DNA"/>
</dbReference>
<reference evidence="3" key="1">
    <citation type="submission" date="2016-10" db="EMBL/GenBank/DDBJ databases">
        <authorList>
            <person name="Varghese N."/>
            <person name="Submissions S."/>
        </authorList>
    </citation>
    <scope>NUCLEOTIDE SEQUENCE [LARGE SCALE GENOMIC DNA]</scope>
    <source>
        <strain evidence="3">DUS833</strain>
    </source>
</reference>
<name>A0A1H1GDZ6_9BURK</name>
<organism evidence="2 3">
    <name type="scientific">Paraburkholderia tuberum</name>
    <dbReference type="NCBI Taxonomy" id="157910"/>
    <lineage>
        <taxon>Bacteria</taxon>
        <taxon>Pseudomonadati</taxon>
        <taxon>Pseudomonadota</taxon>
        <taxon>Betaproteobacteria</taxon>
        <taxon>Burkholderiales</taxon>
        <taxon>Burkholderiaceae</taxon>
        <taxon>Paraburkholderia</taxon>
    </lineage>
</organism>
<protein>
    <submittedName>
        <fullName evidence="2">Uncharacterized protein</fullName>
    </submittedName>
</protein>